<name>A0A8W7PIS0_ANOCL</name>
<dbReference type="EnsemblMetazoa" id="ACOM032458-RA">
    <property type="protein sequence ID" value="ACOM032458-PA.1"/>
    <property type="gene ID" value="ACOM032458"/>
</dbReference>
<dbReference type="Proteomes" id="UP000075882">
    <property type="component" value="Unassembled WGS sequence"/>
</dbReference>
<reference evidence="1" key="1">
    <citation type="submission" date="2022-08" db="UniProtKB">
        <authorList>
            <consortium name="EnsemblMetazoa"/>
        </authorList>
    </citation>
    <scope>IDENTIFICATION</scope>
</reference>
<sequence>MHHIHHHHHHQLINGVPASAGQRMPANAVAAAAVVASTATHTTHQPTPAGWPMVEPVFHFGPGFELETRPYCPTHTPPSEHVVLFHVRPGVAVTFQIAGNRETIREMREDGDVGE</sequence>
<evidence type="ECO:0000313" key="1">
    <source>
        <dbReference type="EnsemblMetazoa" id="ACOM032458-PA.1"/>
    </source>
</evidence>
<protein>
    <submittedName>
        <fullName evidence="1">Uncharacterized protein</fullName>
    </submittedName>
</protein>
<dbReference type="VEuPathDB" id="VectorBase:ACON2_030699"/>
<proteinExistence type="predicted"/>
<dbReference type="AlphaFoldDB" id="A0A8W7PIS0"/>
<organism evidence="1">
    <name type="scientific">Anopheles coluzzii</name>
    <name type="common">African malaria mosquito</name>
    <dbReference type="NCBI Taxonomy" id="1518534"/>
    <lineage>
        <taxon>Eukaryota</taxon>
        <taxon>Metazoa</taxon>
        <taxon>Ecdysozoa</taxon>
        <taxon>Arthropoda</taxon>
        <taxon>Hexapoda</taxon>
        <taxon>Insecta</taxon>
        <taxon>Pterygota</taxon>
        <taxon>Neoptera</taxon>
        <taxon>Endopterygota</taxon>
        <taxon>Diptera</taxon>
        <taxon>Nematocera</taxon>
        <taxon>Culicoidea</taxon>
        <taxon>Culicidae</taxon>
        <taxon>Anophelinae</taxon>
        <taxon>Anopheles</taxon>
    </lineage>
</organism>
<accession>A0A8W7PIS0</accession>